<feature type="compositionally biased region" description="Low complexity" evidence="1">
    <location>
        <begin position="221"/>
        <end position="236"/>
    </location>
</feature>
<evidence type="ECO:0000313" key="4">
    <source>
        <dbReference type="Proteomes" id="UP001556098"/>
    </source>
</evidence>
<feature type="domain" description="Gcp-like" evidence="2">
    <location>
        <begin position="47"/>
        <end position="133"/>
    </location>
</feature>
<evidence type="ECO:0000259" key="2">
    <source>
        <dbReference type="Pfam" id="PF00814"/>
    </source>
</evidence>
<keyword evidence="4" id="KW-1185">Reference proteome</keyword>
<evidence type="ECO:0000313" key="3">
    <source>
        <dbReference type="EMBL" id="MEW9921011.1"/>
    </source>
</evidence>
<name>A0ABV3RQ24_9RHOB</name>
<comment type="caution">
    <text evidence="3">The sequence shown here is derived from an EMBL/GenBank/DDBJ whole genome shotgun (WGS) entry which is preliminary data.</text>
</comment>
<keyword evidence="3" id="KW-0012">Acyltransferase</keyword>
<proteinExistence type="predicted"/>
<accession>A0ABV3RQ24</accession>
<reference evidence="3 4" key="1">
    <citation type="submission" date="2024-07" db="EMBL/GenBank/DDBJ databases">
        <title>Marimonas sp.nov., isolated from tidal-flat sediment.</title>
        <authorList>
            <person name="Jayan J.N."/>
            <person name="Lee S.S."/>
        </authorList>
    </citation>
    <scope>NUCLEOTIDE SEQUENCE [LARGE SCALE GENOMIC DNA]</scope>
    <source>
        <strain evidence="3 4">MJW-29</strain>
    </source>
</reference>
<dbReference type="InterPro" id="IPR022496">
    <property type="entry name" value="T6A_TsaB"/>
</dbReference>
<dbReference type="NCBIfam" id="TIGR03725">
    <property type="entry name" value="T6A_YeaZ"/>
    <property type="match status" value="1"/>
</dbReference>
<dbReference type="EMBL" id="JBFNXX010000012">
    <property type="protein sequence ID" value="MEW9921011.1"/>
    <property type="molecule type" value="Genomic_DNA"/>
</dbReference>
<protein>
    <submittedName>
        <fullName evidence="3">tRNA (Adenosine(37)-N6)-threonylcarbamoyltransferase complex dimerization subunit type 1 TsaB</fullName>
        <ecNumber evidence="3">2.3.1.234</ecNumber>
    </submittedName>
</protein>
<dbReference type="Proteomes" id="UP001556098">
    <property type="component" value="Unassembled WGS sequence"/>
</dbReference>
<evidence type="ECO:0000256" key="1">
    <source>
        <dbReference type="SAM" id="MobiDB-lite"/>
    </source>
</evidence>
<dbReference type="Pfam" id="PF00814">
    <property type="entry name" value="TsaD"/>
    <property type="match status" value="1"/>
</dbReference>
<organism evidence="3 4">
    <name type="scientific">Sulfitobacter sediminis</name>
    <dbReference type="NCBI Taxonomy" id="3234186"/>
    <lineage>
        <taxon>Bacteria</taxon>
        <taxon>Pseudomonadati</taxon>
        <taxon>Pseudomonadota</taxon>
        <taxon>Alphaproteobacteria</taxon>
        <taxon>Rhodobacterales</taxon>
        <taxon>Roseobacteraceae</taxon>
        <taxon>Sulfitobacter</taxon>
    </lineage>
</organism>
<keyword evidence="3" id="KW-0808">Transferase</keyword>
<dbReference type="SUPFAM" id="SSF53067">
    <property type="entry name" value="Actin-like ATPase domain"/>
    <property type="match status" value="1"/>
</dbReference>
<dbReference type="EC" id="2.3.1.234" evidence="3"/>
<feature type="region of interest" description="Disordered" evidence="1">
    <location>
        <begin position="207"/>
        <end position="236"/>
    </location>
</feature>
<gene>
    <name evidence="3" type="primary">tsaB</name>
    <name evidence="3" type="ORF">AB2B41_15470</name>
</gene>
<feature type="region of interest" description="Disordered" evidence="1">
    <location>
        <begin position="145"/>
        <end position="165"/>
    </location>
</feature>
<dbReference type="GO" id="GO:0061711">
    <property type="term" value="F:tRNA N(6)-L-threonylcarbamoyladenine synthase activity"/>
    <property type="evidence" value="ECO:0007669"/>
    <property type="project" value="UniProtKB-EC"/>
</dbReference>
<dbReference type="InterPro" id="IPR000905">
    <property type="entry name" value="Gcp-like_dom"/>
</dbReference>
<dbReference type="Gene3D" id="3.30.420.40">
    <property type="match status" value="2"/>
</dbReference>
<sequence length="236" mass="24840">MPDKGFPENRKKWPKVVAFDTSGPFVSVGWSTESYSGGSVKDMPRGQAETLMPALEDTLASCGWTWADVDAIGVGVGPGNFTGIRIAVSAARGLGLALGIPVFGITAFECAYGTIPVPPGTLVSVPATRGLVYLRGYGTGASGAEGQGLLIDPSDPPRELRPSPDTLVFGHRATEIAAHLGTRADDEEYRPDPARLAEMTEQKYIEATAFPPRPVPDYIKPPDAAPARDAPPAILP</sequence>
<dbReference type="RefSeq" id="WP_367878713.1">
    <property type="nucleotide sequence ID" value="NZ_JBFNXX010000012.1"/>
</dbReference>
<dbReference type="InterPro" id="IPR043129">
    <property type="entry name" value="ATPase_NBD"/>
</dbReference>